<gene>
    <name evidence="3" type="ORF">SKAU_G00073830</name>
</gene>
<dbReference type="EMBL" id="JAINUF010000002">
    <property type="protein sequence ID" value="KAJ8376803.1"/>
    <property type="molecule type" value="Genomic_DNA"/>
</dbReference>
<keyword evidence="2" id="KW-0732">Signal</keyword>
<evidence type="ECO:0008006" key="5">
    <source>
        <dbReference type="Google" id="ProtNLM"/>
    </source>
</evidence>
<feature type="compositionally biased region" description="Polar residues" evidence="1">
    <location>
        <begin position="49"/>
        <end position="63"/>
    </location>
</feature>
<evidence type="ECO:0000256" key="1">
    <source>
        <dbReference type="SAM" id="MobiDB-lite"/>
    </source>
</evidence>
<evidence type="ECO:0000313" key="3">
    <source>
        <dbReference type="EMBL" id="KAJ8376803.1"/>
    </source>
</evidence>
<comment type="caution">
    <text evidence="3">The sequence shown here is derived from an EMBL/GenBank/DDBJ whole genome shotgun (WGS) entry which is preliminary data.</text>
</comment>
<proteinExistence type="predicted"/>
<evidence type="ECO:0000313" key="4">
    <source>
        <dbReference type="Proteomes" id="UP001152622"/>
    </source>
</evidence>
<organism evidence="3 4">
    <name type="scientific">Synaphobranchus kaupii</name>
    <name type="common">Kaup's arrowtooth eel</name>
    <dbReference type="NCBI Taxonomy" id="118154"/>
    <lineage>
        <taxon>Eukaryota</taxon>
        <taxon>Metazoa</taxon>
        <taxon>Chordata</taxon>
        <taxon>Craniata</taxon>
        <taxon>Vertebrata</taxon>
        <taxon>Euteleostomi</taxon>
        <taxon>Actinopterygii</taxon>
        <taxon>Neopterygii</taxon>
        <taxon>Teleostei</taxon>
        <taxon>Anguilliformes</taxon>
        <taxon>Synaphobranchidae</taxon>
        <taxon>Synaphobranchus</taxon>
    </lineage>
</organism>
<sequence length="91" mass="9960">MPSASRDGQWLHWVTALLRLHGSAECRNPINQSSPSCMMTWGRPPCQHGNFQSPRPATVSQPRRSAEGPALAGLTWPVARVIDSVYHATAL</sequence>
<protein>
    <recommendedName>
        <fullName evidence="5">Secreted protein</fullName>
    </recommendedName>
</protein>
<feature type="chain" id="PRO_5040254395" description="Secreted protein" evidence="2">
    <location>
        <begin position="27"/>
        <end position="91"/>
    </location>
</feature>
<feature type="signal peptide" evidence="2">
    <location>
        <begin position="1"/>
        <end position="26"/>
    </location>
</feature>
<dbReference type="Proteomes" id="UP001152622">
    <property type="component" value="Chromosome 2"/>
</dbReference>
<keyword evidence="4" id="KW-1185">Reference proteome</keyword>
<name>A0A9Q1JBK0_SYNKA</name>
<reference evidence="3" key="1">
    <citation type="journal article" date="2023" name="Science">
        <title>Genome structures resolve the early diversification of teleost fishes.</title>
        <authorList>
            <person name="Parey E."/>
            <person name="Louis A."/>
            <person name="Montfort J."/>
            <person name="Bouchez O."/>
            <person name="Roques C."/>
            <person name="Iampietro C."/>
            <person name="Lluch J."/>
            <person name="Castinel A."/>
            <person name="Donnadieu C."/>
            <person name="Desvignes T."/>
            <person name="Floi Bucao C."/>
            <person name="Jouanno E."/>
            <person name="Wen M."/>
            <person name="Mejri S."/>
            <person name="Dirks R."/>
            <person name="Jansen H."/>
            <person name="Henkel C."/>
            <person name="Chen W.J."/>
            <person name="Zahm M."/>
            <person name="Cabau C."/>
            <person name="Klopp C."/>
            <person name="Thompson A.W."/>
            <person name="Robinson-Rechavi M."/>
            <person name="Braasch I."/>
            <person name="Lecointre G."/>
            <person name="Bobe J."/>
            <person name="Postlethwait J.H."/>
            <person name="Berthelot C."/>
            <person name="Roest Crollius H."/>
            <person name="Guiguen Y."/>
        </authorList>
    </citation>
    <scope>NUCLEOTIDE SEQUENCE</scope>
    <source>
        <strain evidence="3">WJC10195</strain>
    </source>
</reference>
<feature type="region of interest" description="Disordered" evidence="1">
    <location>
        <begin position="48"/>
        <end position="69"/>
    </location>
</feature>
<evidence type="ECO:0000256" key="2">
    <source>
        <dbReference type="SAM" id="SignalP"/>
    </source>
</evidence>
<dbReference type="AlphaFoldDB" id="A0A9Q1JBK0"/>
<accession>A0A9Q1JBK0</accession>